<evidence type="ECO:0000313" key="2">
    <source>
        <dbReference type="Proteomes" id="UP000317624"/>
    </source>
</evidence>
<organism evidence="1 2">
    <name type="scientific">Hymenobacter setariae</name>
    <dbReference type="NCBI Taxonomy" id="2594794"/>
    <lineage>
        <taxon>Bacteria</taxon>
        <taxon>Pseudomonadati</taxon>
        <taxon>Bacteroidota</taxon>
        <taxon>Cytophagia</taxon>
        <taxon>Cytophagales</taxon>
        <taxon>Hymenobacteraceae</taxon>
        <taxon>Hymenobacter</taxon>
    </lineage>
</organism>
<gene>
    <name evidence="1" type="ORF">FNT36_20865</name>
</gene>
<evidence type="ECO:0000313" key="1">
    <source>
        <dbReference type="EMBL" id="TVT37629.1"/>
    </source>
</evidence>
<dbReference type="AlphaFoldDB" id="A0A558BM88"/>
<dbReference type="EMBL" id="VMRJ01000006">
    <property type="protein sequence ID" value="TVT37629.1"/>
    <property type="molecule type" value="Genomic_DNA"/>
</dbReference>
<dbReference type="RefSeq" id="WP_144851749.1">
    <property type="nucleotide sequence ID" value="NZ_VMRJ01000006.1"/>
</dbReference>
<keyword evidence="2" id="KW-1185">Reference proteome</keyword>
<name>A0A558BM88_9BACT</name>
<proteinExistence type="predicted"/>
<accession>A0A558BM88</accession>
<comment type="caution">
    <text evidence="1">The sequence shown here is derived from an EMBL/GenBank/DDBJ whole genome shotgun (WGS) entry which is preliminary data.</text>
</comment>
<protein>
    <submittedName>
        <fullName evidence="1">Uncharacterized protein</fullName>
    </submittedName>
</protein>
<reference evidence="1 2" key="1">
    <citation type="submission" date="2019-07" db="EMBL/GenBank/DDBJ databases">
        <title>Hymenobacter sp. straun FUR1 Genome sequencing and assembly.</title>
        <authorList>
            <person name="Chhetri G."/>
        </authorList>
    </citation>
    <scope>NUCLEOTIDE SEQUENCE [LARGE SCALE GENOMIC DNA]</scope>
    <source>
        <strain evidence="1 2">Fur1</strain>
    </source>
</reference>
<sequence length="168" mass="18699">MAAVVTPGANLRPDIYQTAGLGPTGAGSYHRDAQLFSTAPQQRELSLFLLTRDSIWNSYFLDVKRMKAKMDVAIGAGNKSEIDRWADSTRRVQEQFLDYMARASAQFVKRHPHSEAALFALRNAGDLPAARQRLRPYYQALPDSVRTSYFGRQLATRFGASKAADASQ</sequence>
<dbReference type="Proteomes" id="UP000317624">
    <property type="component" value="Unassembled WGS sequence"/>
</dbReference>